<dbReference type="Proteomes" id="UP001336314">
    <property type="component" value="Unassembled WGS sequence"/>
</dbReference>
<accession>A0ABU7J1V1</accession>
<protein>
    <submittedName>
        <fullName evidence="2">RES domain-containing protein</fullName>
    </submittedName>
</protein>
<dbReference type="InterPro" id="IPR014914">
    <property type="entry name" value="RES_dom"/>
</dbReference>
<dbReference type="Pfam" id="PF08808">
    <property type="entry name" value="RES"/>
    <property type="match status" value="1"/>
</dbReference>
<sequence length="154" mass="17156">MMLLYRLVHQKWADQAFDGEGARLYGGRWNSKGNACIYTAGSEALAILEVLVHLNNRVALKQFRLFQLQLPDDALLSLSPQHLPANWQVQPASAETANIGDSWLQEQASLALAVPSVLAPREHNILLNPAHPDYSACLDSQIELDFMPDPRLSR</sequence>
<proteinExistence type="predicted"/>
<keyword evidence="3" id="KW-1185">Reference proteome</keyword>
<reference evidence="2 3" key="1">
    <citation type="submission" date="2023-07" db="EMBL/GenBank/DDBJ databases">
        <title>Alkalimonas sp., MEB108 novel, alkaliphilic bacterium isolated from Lonar Lake, India.</title>
        <authorList>
            <person name="Joshi A."/>
            <person name="Thite S."/>
        </authorList>
    </citation>
    <scope>NUCLEOTIDE SEQUENCE [LARGE SCALE GENOMIC DNA]</scope>
    <source>
        <strain evidence="2 3">MEB108</strain>
    </source>
</reference>
<organism evidence="2 3">
    <name type="scientific">Alkalimonas cellulosilytica</name>
    <dbReference type="NCBI Taxonomy" id="3058395"/>
    <lineage>
        <taxon>Bacteria</taxon>
        <taxon>Pseudomonadati</taxon>
        <taxon>Pseudomonadota</taxon>
        <taxon>Gammaproteobacteria</taxon>
        <taxon>Alkalimonas</taxon>
    </lineage>
</organism>
<dbReference type="EMBL" id="JAUHLI010000002">
    <property type="protein sequence ID" value="MEE2000488.1"/>
    <property type="molecule type" value="Genomic_DNA"/>
</dbReference>
<evidence type="ECO:0000259" key="1">
    <source>
        <dbReference type="SMART" id="SM00953"/>
    </source>
</evidence>
<gene>
    <name evidence="2" type="ORF">QWY20_03415</name>
</gene>
<dbReference type="RefSeq" id="WP_330127642.1">
    <property type="nucleotide sequence ID" value="NZ_JAUHLI010000002.1"/>
</dbReference>
<dbReference type="SMART" id="SM00953">
    <property type="entry name" value="RES"/>
    <property type="match status" value="1"/>
</dbReference>
<comment type="caution">
    <text evidence="2">The sequence shown here is derived from an EMBL/GenBank/DDBJ whole genome shotgun (WGS) entry which is preliminary data.</text>
</comment>
<feature type="domain" description="RES" evidence="1">
    <location>
        <begin position="16"/>
        <end position="141"/>
    </location>
</feature>
<name>A0ABU7J1V1_9GAMM</name>
<evidence type="ECO:0000313" key="3">
    <source>
        <dbReference type="Proteomes" id="UP001336314"/>
    </source>
</evidence>
<evidence type="ECO:0000313" key="2">
    <source>
        <dbReference type="EMBL" id="MEE2000488.1"/>
    </source>
</evidence>